<evidence type="ECO:0000256" key="1">
    <source>
        <dbReference type="SAM" id="Phobius"/>
    </source>
</evidence>
<proteinExistence type="predicted"/>
<keyword evidence="1" id="KW-1133">Transmembrane helix</keyword>
<dbReference type="Proteomes" id="UP000031718">
    <property type="component" value="Segment"/>
</dbReference>
<feature type="transmembrane region" description="Helical" evidence="1">
    <location>
        <begin position="6"/>
        <end position="29"/>
    </location>
</feature>
<keyword evidence="1" id="KW-0812">Transmembrane</keyword>
<name>A0A0B5A4S3_9CAUD</name>
<gene>
    <name evidence="2" type="primary">9</name>
    <name evidence="2" type="ORF">COSMO_9</name>
</gene>
<evidence type="ECO:0000313" key="3">
    <source>
        <dbReference type="Proteomes" id="UP000031718"/>
    </source>
</evidence>
<organism evidence="2 3">
    <name type="scientific">Mycobacterium phage Cosmo</name>
    <dbReference type="NCBI Taxonomy" id="1567467"/>
    <lineage>
        <taxon>Viruses</taxon>
        <taxon>Duplodnaviria</taxon>
        <taxon>Heunggongvirae</taxon>
        <taxon>Uroviricota</taxon>
        <taxon>Caudoviricetes</taxon>
        <taxon>Vilmaviridae</taxon>
        <taxon>Wildcatvirus</taxon>
        <taxon>Wildcatvirus wildcat</taxon>
        <taxon>Mycobacterium virus Wildcat</taxon>
    </lineage>
</organism>
<dbReference type="EMBL" id="KP027195">
    <property type="protein sequence ID" value="AJD82081.1"/>
    <property type="molecule type" value="Genomic_DNA"/>
</dbReference>
<protein>
    <submittedName>
        <fullName evidence="2">Uncharacterized protein</fullName>
    </submittedName>
</protein>
<reference evidence="2 3" key="1">
    <citation type="submission" date="2014-10" db="EMBL/GenBank/DDBJ databases">
        <authorList>
            <person name="Mackenzie J."/>
            <person name="Lekholoane M."/>
            <person name="Leqhaoe R."/>
            <person name="Mcunu Z."/>
            <person name="Mzobe Z."/>
            <person name="Rodel H."/>
            <person name="Seagreen C."/>
            <person name="Mazeka N."/>
            <person name="Larsen M.H."/>
            <person name="Rubin E.J."/>
            <person name="Russell D.A."/>
            <person name="Guerrero C.A."/>
            <person name="Bowman C.A."/>
            <person name="Jacobs-Sera D."/>
            <person name="Hendrix R.W."/>
            <person name="Hatfull G.F."/>
        </authorList>
    </citation>
    <scope>NUCLEOTIDE SEQUENCE [LARGE SCALE GENOMIC DNA]</scope>
</reference>
<evidence type="ECO:0000313" key="2">
    <source>
        <dbReference type="EMBL" id="AJD82081.1"/>
    </source>
</evidence>
<sequence>MSGEEIFVWILVGLIAFSIITIGGIALWVKYQDYREYRALNVNEGERFDHPVPVVKAMYDALPTPPPGTRFEISIEPRGDEKHPHLRVRWFDNDAMVTAKSVTSKDLIVIDGCYYRELYAYRGKVRRLETFRDNITAPIAGWANKQIAEYKSQHYNPEVMYKVGGPQ</sequence>
<keyword evidence="1" id="KW-0472">Membrane</keyword>
<accession>A0A0B5A4S3</accession>